<dbReference type="RefSeq" id="WP_386043125.1">
    <property type="nucleotide sequence ID" value="NZ_JBHUIO010000002.1"/>
</dbReference>
<gene>
    <name evidence="6" type="ORF">ACFSOY_00050</name>
</gene>
<evidence type="ECO:0000259" key="5">
    <source>
        <dbReference type="PROSITE" id="PS50987"/>
    </source>
</evidence>
<dbReference type="InterPro" id="IPR051081">
    <property type="entry name" value="HTH_MetalResp_TranReg"/>
</dbReference>
<dbReference type="EMBL" id="JBHUIO010000002">
    <property type="protein sequence ID" value="MFD2168422.1"/>
    <property type="molecule type" value="Genomic_DNA"/>
</dbReference>
<dbReference type="PROSITE" id="PS50987">
    <property type="entry name" value="HTH_ARSR_2"/>
    <property type="match status" value="1"/>
</dbReference>
<dbReference type="InterPro" id="IPR036390">
    <property type="entry name" value="WH_DNA-bd_sf"/>
</dbReference>
<evidence type="ECO:0000256" key="1">
    <source>
        <dbReference type="ARBA" id="ARBA00023015"/>
    </source>
</evidence>
<name>A0ABW4ZR66_9BACL</name>
<dbReference type="CDD" id="cd00090">
    <property type="entry name" value="HTH_ARSR"/>
    <property type="match status" value="1"/>
</dbReference>
<dbReference type="PANTHER" id="PTHR33154:SF18">
    <property type="entry name" value="ARSENICAL RESISTANCE OPERON REPRESSOR"/>
    <property type="match status" value="1"/>
</dbReference>
<dbReference type="PANTHER" id="PTHR33154">
    <property type="entry name" value="TRANSCRIPTIONAL REGULATOR, ARSR FAMILY"/>
    <property type="match status" value="1"/>
</dbReference>
<evidence type="ECO:0000256" key="4">
    <source>
        <dbReference type="SAM" id="MobiDB-lite"/>
    </source>
</evidence>
<evidence type="ECO:0000256" key="3">
    <source>
        <dbReference type="ARBA" id="ARBA00023163"/>
    </source>
</evidence>
<evidence type="ECO:0000313" key="7">
    <source>
        <dbReference type="Proteomes" id="UP001597343"/>
    </source>
</evidence>
<dbReference type="Gene3D" id="1.10.10.10">
    <property type="entry name" value="Winged helix-like DNA-binding domain superfamily/Winged helix DNA-binding domain"/>
    <property type="match status" value="1"/>
</dbReference>
<evidence type="ECO:0000313" key="6">
    <source>
        <dbReference type="EMBL" id="MFD2168422.1"/>
    </source>
</evidence>
<evidence type="ECO:0000256" key="2">
    <source>
        <dbReference type="ARBA" id="ARBA00023125"/>
    </source>
</evidence>
<dbReference type="PRINTS" id="PR00778">
    <property type="entry name" value="HTHARSR"/>
</dbReference>
<reference evidence="7" key="1">
    <citation type="journal article" date="2019" name="Int. J. Syst. Evol. Microbiol.">
        <title>The Global Catalogue of Microorganisms (GCM) 10K type strain sequencing project: providing services to taxonomists for standard genome sequencing and annotation.</title>
        <authorList>
            <consortium name="The Broad Institute Genomics Platform"/>
            <consortium name="The Broad Institute Genome Sequencing Center for Infectious Disease"/>
            <person name="Wu L."/>
            <person name="Ma J."/>
        </authorList>
    </citation>
    <scope>NUCLEOTIDE SEQUENCE [LARGE SCALE GENOMIC DNA]</scope>
    <source>
        <strain evidence="7">CGMCC 1.13574</strain>
    </source>
</reference>
<comment type="caution">
    <text evidence="6">The sequence shown here is derived from an EMBL/GenBank/DDBJ whole genome shotgun (WGS) entry which is preliminary data.</text>
</comment>
<dbReference type="InterPro" id="IPR011991">
    <property type="entry name" value="ArsR-like_HTH"/>
</dbReference>
<dbReference type="InterPro" id="IPR036388">
    <property type="entry name" value="WH-like_DNA-bd_sf"/>
</dbReference>
<accession>A0ABW4ZR66</accession>
<dbReference type="SMART" id="SM00418">
    <property type="entry name" value="HTH_ARSR"/>
    <property type="match status" value="1"/>
</dbReference>
<dbReference type="Proteomes" id="UP001597343">
    <property type="component" value="Unassembled WGS sequence"/>
</dbReference>
<keyword evidence="3" id="KW-0804">Transcription</keyword>
<proteinExistence type="predicted"/>
<protein>
    <submittedName>
        <fullName evidence="6">ArsR/SmtB family transcription factor</fullName>
    </submittedName>
</protein>
<dbReference type="NCBIfam" id="NF033788">
    <property type="entry name" value="HTH_metalloreg"/>
    <property type="match status" value="1"/>
</dbReference>
<keyword evidence="7" id="KW-1185">Reference proteome</keyword>
<dbReference type="InterPro" id="IPR001845">
    <property type="entry name" value="HTH_ArsR_DNA-bd_dom"/>
</dbReference>
<organism evidence="6 7">
    <name type="scientific">Tumebacillus lipolyticus</name>
    <dbReference type="NCBI Taxonomy" id="1280370"/>
    <lineage>
        <taxon>Bacteria</taxon>
        <taxon>Bacillati</taxon>
        <taxon>Bacillota</taxon>
        <taxon>Bacilli</taxon>
        <taxon>Bacillales</taxon>
        <taxon>Alicyclobacillaceae</taxon>
        <taxon>Tumebacillus</taxon>
    </lineage>
</organism>
<dbReference type="Pfam" id="PF01022">
    <property type="entry name" value="HTH_5"/>
    <property type="match status" value="1"/>
</dbReference>
<feature type="region of interest" description="Disordered" evidence="4">
    <location>
        <begin position="103"/>
        <end position="122"/>
    </location>
</feature>
<keyword evidence="1" id="KW-0805">Transcription regulation</keyword>
<sequence>MEIEVLEECFKALADKTRLRILALLRSEELCVCELVEILQMTQPAISQHLRKLKNAKLVQERREGQWIFYSLDGSLYPFLQENLKVLPDMGSQIEELKQKGLKGVPPTKRGKRTLSENDAKENEYSEVTNGYPIISTCLVLVTATPLFHVHLS</sequence>
<dbReference type="SUPFAM" id="SSF46785">
    <property type="entry name" value="Winged helix' DNA-binding domain"/>
    <property type="match status" value="1"/>
</dbReference>
<feature type="domain" description="HTH arsR-type" evidence="5">
    <location>
        <begin position="1"/>
        <end position="91"/>
    </location>
</feature>
<keyword evidence="2" id="KW-0238">DNA-binding</keyword>